<evidence type="ECO:0000313" key="2">
    <source>
        <dbReference type="EMBL" id="MQM27736.1"/>
    </source>
</evidence>
<gene>
    <name evidence="2" type="ORF">GFD30_19510</name>
</gene>
<dbReference type="Proteomes" id="UP000477750">
    <property type="component" value="Unassembled WGS sequence"/>
</dbReference>
<sequence>MLRGFATVTYFADDLDAAKAWYAELLGIEAYFEVAGGYAEFRVGDYGHELGLVKGSWAPHDMSAAPGGQIAYWHVDDLDAAIERLTALGAEEHEPKTVRGDGFVTASFVDPFGNVLGVMFNQHYLDVLAGAAEARA</sequence>
<protein>
    <submittedName>
        <fullName evidence="2">VOC family protein</fullName>
    </submittedName>
</protein>
<dbReference type="Pfam" id="PF00903">
    <property type="entry name" value="Glyoxalase"/>
    <property type="match status" value="1"/>
</dbReference>
<dbReference type="RefSeq" id="WP_153026859.1">
    <property type="nucleotide sequence ID" value="NZ_WIAO01000028.1"/>
</dbReference>
<keyword evidence="3" id="KW-1185">Reference proteome</keyword>
<feature type="domain" description="VOC" evidence="1">
    <location>
        <begin position="4"/>
        <end position="121"/>
    </location>
</feature>
<name>A0A6L5GDT7_9ACTN</name>
<dbReference type="AlphaFoldDB" id="A0A6L5GDT7"/>
<evidence type="ECO:0000259" key="1">
    <source>
        <dbReference type="PROSITE" id="PS51819"/>
    </source>
</evidence>
<dbReference type="InterPro" id="IPR029068">
    <property type="entry name" value="Glyas_Bleomycin-R_OHBP_Dase"/>
</dbReference>
<accession>A0A6L5GDT7</accession>
<dbReference type="SUPFAM" id="SSF54593">
    <property type="entry name" value="Glyoxalase/Bleomycin resistance protein/Dihydroxybiphenyl dioxygenase"/>
    <property type="match status" value="1"/>
</dbReference>
<dbReference type="InterPro" id="IPR052164">
    <property type="entry name" value="Anthracycline_SecMetBiosynth"/>
</dbReference>
<dbReference type="InterPro" id="IPR037523">
    <property type="entry name" value="VOC_core"/>
</dbReference>
<dbReference type="PANTHER" id="PTHR33993">
    <property type="entry name" value="GLYOXALASE-RELATED"/>
    <property type="match status" value="1"/>
</dbReference>
<comment type="caution">
    <text evidence="2">The sequence shown here is derived from an EMBL/GenBank/DDBJ whole genome shotgun (WGS) entry which is preliminary data.</text>
</comment>
<dbReference type="EMBL" id="WIAO01000028">
    <property type="protein sequence ID" value="MQM27736.1"/>
    <property type="molecule type" value="Genomic_DNA"/>
</dbReference>
<proteinExistence type="predicted"/>
<reference evidence="2 3" key="1">
    <citation type="submission" date="2019-10" db="EMBL/GenBank/DDBJ databases">
        <title>Glycomyces albidus sp. nov., a novel actinomycete isolated from rhizosphere soil of wheat (Triticum aestivum L.).</title>
        <authorList>
            <person name="Qian L."/>
        </authorList>
    </citation>
    <scope>NUCLEOTIDE SEQUENCE [LARGE SCALE GENOMIC DNA]</scope>
    <source>
        <strain evidence="2 3">NEAU-7082</strain>
    </source>
</reference>
<evidence type="ECO:0000313" key="3">
    <source>
        <dbReference type="Proteomes" id="UP000477750"/>
    </source>
</evidence>
<dbReference type="InterPro" id="IPR004360">
    <property type="entry name" value="Glyas_Fos-R_dOase_dom"/>
</dbReference>
<dbReference type="PROSITE" id="PS51819">
    <property type="entry name" value="VOC"/>
    <property type="match status" value="1"/>
</dbReference>
<dbReference type="Gene3D" id="3.10.180.10">
    <property type="entry name" value="2,3-Dihydroxybiphenyl 1,2-Dioxygenase, domain 1"/>
    <property type="match status" value="1"/>
</dbReference>
<organism evidence="2 3">
    <name type="scientific">Glycomyces albidus</name>
    <dbReference type="NCBI Taxonomy" id="2656774"/>
    <lineage>
        <taxon>Bacteria</taxon>
        <taxon>Bacillati</taxon>
        <taxon>Actinomycetota</taxon>
        <taxon>Actinomycetes</taxon>
        <taxon>Glycomycetales</taxon>
        <taxon>Glycomycetaceae</taxon>
        <taxon>Glycomyces</taxon>
    </lineage>
</organism>